<dbReference type="SUPFAM" id="SSF53850">
    <property type="entry name" value="Periplasmic binding protein-like II"/>
    <property type="match status" value="1"/>
</dbReference>
<dbReference type="OrthoDB" id="5290719at2"/>
<dbReference type="Pfam" id="PF00497">
    <property type="entry name" value="SBP_bac_3"/>
    <property type="match status" value="1"/>
</dbReference>
<keyword evidence="4" id="KW-1185">Reference proteome</keyword>
<name>A0A6N6VU40_9BACT</name>
<dbReference type="SMART" id="SM00062">
    <property type="entry name" value="PBPb"/>
    <property type="match status" value="1"/>
</dbReference>
<dbReference type="AlphaFoldDB" id="A0A6N6VU40"/>
<dbReference type="PANTHER" id="PTHR35936">
    <property type="entry name" value="MEMBRANE-BOUND LYTIC MUREIN TRANSGLYCOSYLASE F"/>
    <property type="match status" value="1"/>
</dbReference>
<evidence type="ECO:0000313" key="3">
    <source>
        <dbReference type="EMBL" id="KAB8036959.1"/>
    </source>
</evidence>
<reference evidence="3 4" key="1">
    <citation type="submission" date="2019-10" db="EMBL/GenBank/DDBJ databases">
        <title>New species of Slilvanegrellaceae.</title>
        <authorList>
            <person name="Pitt A."/>
            <person name="Hahn M.W."/>
        </authorList>
    </citation>
    <scope>NUCLEOTIDE SEQUENCE [LARGE SCALE GENOMIC DNA]</scope>
    <source>
        <strain evidence="3 4">SP-Ram-0.45-NSY-1</strain>
    </source>
</reference>
<keyword evidence="1" id="KW-0732">Signal</keyword>
<evidence type="ECO:0000259" key="2">
    <source>
        <dbReference type="SMART" id="SM00062"/>
    </source>
</evidence>
<dbReference type="RefSeq" id="WP_153421375.1">
    <property type="nucleotide sequence ID" value="NZ_WFLM01000005.1"/>
</dbReference>
<evidence type="ECO:0000256" key="1">
    <source>
        <dbReference type="ARBA" id="ARBA00022729"/>
    </source>
</evidence>
<dbReference type="InterPro" id="IPR001638">
    <property type="entry name" value="Solute-binding_3/MltF_N"/>
</dbReference>
<accession>A0A6N6VU40</accession>
<gene>
    <name evidence="3" type="ORF">GCL60_14050</name>
</gene>
<comment type="caution">
    <text evidence="3">The sequence shown here is derived from an EMBL/GenBank/DDBJ whole genome shotgun (WGS) entry which is preliminary data.</text>
</comment>
<dbReference type="PANTHER" id="PTHR35936:SF17">
    <property type="entry name" value="ARGININE-BINDING EXTRACELLULAR PROTEIN ARTP"/>
    <property type="match status" value="1"/>
</dbReference>
<proteinExistence type="predicted"/>
<evidence type="ECO:0000313" key="4">
    <source>
        <dbReference type="Proteomes" id="UP000437748"/>
    </source>
</evidence>
<sequence>MIKKIIFYIFMMLSFNLNALEKNILSEIKENGELRVCTTAGYAPFEVKTSKGKWVGFDIKMFEEFSKKLGVQLSMIDMRWEGVFPALLSKKCEFITGGMSITEERKKVIHFSDIIYKSGNSIVILSKDEKKYKNLTDLDQKNVKIAVKTGNTGDFVLQKSLKNAKILRFDTNADMLTAVLKGRADAFVQDTIYAFMASNENKGKLYIIPEKLNYEDLAVGIRKQDEDLLKEFNSFFADWKKSGGYAKAVQYYIESDKWMEELKR</sequence>
<dbReference type="Gene3D" id="3.40.190.10">
    <property type="entry name" value="Periplasmic binding protein-like II"/>
    <property type="match status" value="2"/>
</dbReference>
<feature type="domain" description="Solute-binding protein family 3/N-terminal" evidence="2">
    <location>
        <begin position="33"/>
        <end position="256"/>
    </location>
</feature>
<organism evidence="3 4">
    <name type="scientific">Silvanigrella paludirubra</name>
    <dbReference type="NCBI Taxonomy" id="2499159"/>
    <lineage>
        <taxon>Bacteria</taxon>
        <taxon>Pseudomonadati</taxon>
        <taxon>Bdellovibrionota</taxon>
        <taxon>Oligoflexia</taxon>
        <taxon>Silvanigrellales</taxon>
        <taxon>Silvanigrellaceae</taxon>
        <taxon>Silvanigrella</taxon>
    </lineage>
</organism>
<dbReference type="EMBL" id="WFLM01000005">
    <property type="protein sequence ID" value="KAB8036959.1"/>
    <property type="molecule type" value="Genomic_DNA"/>
</dbReference>
<dbReference type="Proteomes" id="UP000437748">
    <property type="component" value="Unassembled WGS sequence"/>
</dbReference>
<protein>
    <submittedName>
        <fullName evidence="3">Transporter substrate-binding domain-containing protein</fullName>
    </submittedName>
</protein>